<dbReference type="Proteomes" id="UP000272400">
    <property type="component" value="Unassembled WGS sequence"/>
</dbReference>
<dbReference type="PANTHER" id="PTHR43252:SF2">
    <property type="entry name" value="TRANSCRIPTION REGULATOR, PADR-LIKE FAMILY"/>
    <property type="match status" value="1"/>
</dbReference>
<accession>A0A3N1D6T0</accession>
<dbReference type="SUPFAM" id="SSF46785">
    <property type="entry name" value="Winged helix' DNA-binding domain"/>
    <property type="match status" value="1"/>
</dbReference>
<dbReference type="RefSeq" id="WP_123668357.1">
    <property type="nucleotide sequence ID" value="NZ_RJKE01000001.1"/>
</dbReference>
<organism evidence="3 4">
    <name type="scientific">Actinocorallia herbida</name>
    <dbReference type="NCBI Taxonomy" id="58109"/>
    <lineage>
        <taxon>Bacteria</taxon>
        <taxon>Bacillati</taxon>
        <taxon>Actinomycetota</taxon>
        <taxon>Actinomycetes</taxon>
        <taxon>Streptosporangiales</taxon>
        <taxon>Thermomonosporaceae</taxon>
        <taxon>Actinocorallia</taxon>
    </lineage>
</organism>
<feature type="compositionally biased region" description="Low complexity" evidence="1">
    <location>
        <begin position="26"/>
        <end position="37"/>
    </location>
</feature>
<dbReference type="OrthoDB" id="1683430at2"/>
<evidence type="ECO:0000313" key="4">
    <source>
        <dbReference type="Proteomes" id="UP000272400"/>
    </source>
</evidence>
<proteinExistence type="predicted"/>
<evidence type="ECO:0000313" key="3">
    <source>
        <dbReference type="EMBL" id="ROO89224.1"/>
    </source>
</evidence>
<dbReference type="AlphaFoldDB" id="A0A3N1D6T0"/>
<dbReference type="EMBL" id="RJKE01000001">
    <property type="protein sequence ID" value="ROO89224.1"/>
    <property type="molecule type" value="Genomic_DNA"/>
</dbReference>
<dbReference type="Gene3D" id="1.10.10.10">
    <property type="entry name" value="Winged helix-like DNA-binding domain superfamily/Winged helix DNA-binding domain"/>
    <property type="match status" value="1"/>
</dbReference>
<reference evidence="3 4" key="1">
    <citation type="submission" date="2018-11" db="EMBL/GenBank/DDBJ databases">
        <title>Sequencing the genomes of 1000 actinobacteria strains.</title>
        <authorList>
            <person name="Klenk H.-P."/>
        </authorList>
    </citation>
    <scope>NUCLEOTIDE SEQUENCE [LARGE SCALE GENOMIC DNA]</scope>
    <source>
        <strain evidence="3 4">DSM 44254</strain>
    </source>
</reference>
<gene>
    <name evidence="3" type="ORF">EDD29_6911</name>
</gene>
<dbReference type="CDD" id="cd00090">
    <property type="entry name" value="HTH_ARSR"/>
    <property type="match status" value="1"/>
</dbReference>
<evidence type="ECO:0000259" key="2">
    <source>
        <dbReference type="Pfam" id="PF03551"/>
    </source>
</evidence>
<sequence length="204" mass="21721">MHGRRHGWQGPGPDFLFGWGGGGGAQQSAPPWAQPGFPFGPPPAKAKRGDVRAAILVLLTEGPRNGYQIIQDVVERTEGGWKPSPGAVYPALQQLSDEGLIRGEEADGRKTYALTEAGRTYVTENPPEAPWSDRTGERSKGDGPGWPVGETAAVFGEMAQLGKALVQVVQAGSPGQVAEARQVLGDTRRRLYGILAADIREEEA</sequence>
<dbReference type="InterPro" id="IPR036390">
    <property type="entry name" value="WH_DNA-bd_sf"/>
</dbReference>
<dbReference type="InterPro" id="IPR011991">
    <property type="entry name" value="ArsR-like_HTH"/>
</dbReference>
<feature type="region of interest" description="Disordered" evidence="1">
    <location>
        <begin position="114"/>
        <end position="149"/>
    </location>
</feature>
<comment type="caution">
    <text evidence="3">The sequence shown here is derived from an EMBL/GenBank/DDBJ whole genome shotgun (WGS) entry which is preliminary data.</text>
</comment>
<dbReference type="InterPro" id="IPR005149">
    <property type="entry name" value="Tscrpt_reg_PadR_N"/>
</dbReference>
<name>A0A3N1D6T0_9ACTN</name>
<feature type="region of interest" description="Disordered" evidence="1">
    <location>
        <begin position="1"/>
        <end position="46"/>
    </location>
</feature>
<protein>
    <submittedName>
        <fullName evidence="3">PadR family transcriptional regulator</fullName>
    </submittedName>
</protein>
<dbReference type="Pfam" id="PF03551">
    <property type="entry name" value="PadR"/>
    <property type="match status" value="1"/>
</dbReference>
<feature type="domain" description="Transcription regulator PadR N-terminal" evidence="2">
    <location>
        <begin position="55"/>
        <end position="123"/>
    </location>
</feature>
<dbReference type="InterPro" id="IPR036388">
    <property type="entry name" value="WH-like_DNA-bd_sf"/>
</dbReference>
<evidence type="ECO:0000256" key="1">
    <source>
        <dbReference type="SAM" id="MobiDB-lite"/>
    </source>
</evidence>
<dbReference type="PANTHER" id="PTHR43252">
    <property type="entry name" value="TRANSCRIPTIONAL REGULATOR YQJI"/>
    <property type="match status" value="1"/>
</dbReference>
<keyword evidence="4" id="KW-1185">Reference proteome</keyword>